<dbReference type="Gene3D" id="1.25.40.10">
    <property type="entry name" value="Tetratricopeptide repeat domain"/>
    <property type="match status" value="2"/>
</dbReference>
<dbReference type="STRING" id="90262.A0A1X2I6V3"/>
<feature type="repeat" description="PPR" evidence="1">
    <location>
        <begin position="821"/>
        <end position="856"/>
    </location>
</feature>
<name>A0A1X2I6V3_9FUNG</name>
<organism evidence="2 3">
    <name type="scientific">Absidia repens</name>
    <dbReference type="NCBI Taxonomy" id="90262"/>
    <lineage>
        <taxon>Eukaryota</taxon>
        <taxon>Fungi</taxon>
        <taxon>Fungi incertae sedis</taxon>
        <taxon>Mucoromycota</taxon>
        <taxon>Mucoromycotina</taxon>
        <taxon>Mucoromycetes</taxon>
        <taxon>Mucorales</taxon>
        <taxon>Cunninghamellaceae</taxon>
        <taxon>Absidia</taxon>
    </lineage>
</organism>
<gene>
    <name evidence="2" type="ORF">BCR42DRAFT_422524</name>
</gene>
<protein>
    <recommendedName>
        <fullName evidence="4">Pentacotripeptide-repeat region of PRORP domain-containing protein</fullName>
    </recommendedName>
</protein>
<dbReference type="PROSITE" id="PS51375">
    <property type="entry name" value="PPR"/>
    <property type="match status" value="1"/>
</dbReference>
<comment type="caution">
    <text evidence="2">The sequence shown here is derived from an EMBL/GenBank/DDBJ whole genome shotgun (WGS) entry which is preliminary data.</text>
</comment>
<dbReference type="AlphaFoldDB" id="A0A1X2I6V3"/>
<dbReference type="PANTHER" id="PTHR47938">
    <property type="entry name" value="RESPIRATORY COMPLEX I CHAPERONE (CIA84), PUTATIVE (AFU_ORTHOLOGUE AFUA_2G06020)-RELATED"/>
    <property type="match status" value="1"/>
</dbReference>
<dbReference type="InterPro" id="IPR011990">
    <property type="entry name" value="TPR-like_helical_dom_sf"/>
</dbReference>
<sequence length="960" mass="109953">MSFPLLLQRQGVQLRSWHRVAPSRLLCRTCLLVRRQHQHQHTKPSLVFGSGSYSNGLNNGGHCRWNYLKQQQQSQQLYISSSFQPSLLQQQRHLHLITPEVDSRLQELVTLLSHPPVQYSQSSKSSSSLSNVIARRNYRKMLTTLYESIRRDVDVWCKLESHELLALYKALCPSVHDPSLSMLLVNAQHVLQDIQQLAPQKFDMVHGETLLSIYKVTGQVDEALDLVDWMKTKQLPLSLTAYEWLIATLTTTTRPMLTTKQQRPMDLALRYWNEAKVTMEPTSEATAAKLELMTGYMMQGFLAQGDLMRAASWLKSHTDSSNVAMQKVLDQWKTATSMGGDDRYYALGVVSYSLEKLIQQAAHLDRYSDARLFYRQQCRLFSSNNGDDKTDTSLLSGSMQQKQSTVGLVRLAERYLATNKDTMAQQILQDAVDLGHHKGAKVMSQRLLHHWLGKNKLRPALDLFFWMDTLEQTQQLPRSFDRMEAQQLLLRAAKSKYHTDMYRLYQRFATLYPASLDLRTYTHVLQTLIRTKQYDHARQVYQDAIHNPLLIFPTGSSVSTSAYTRRLFHLAYSLCAQLGDLDLFKSTLDIQWKVGLPGLHHHALTSLMATYVKIEDTASAKAVFDHLAHRLEQQPKQRQSTTPILSSTTPVTTMNSMHDYEDDDHVVGGFDGEQDSELSDVDVVDFNLLMRTIGVEHDEYLRRHQQEGEPVANRILEVLRHMNLVGVPLNITTLRTLLDVYKGKGLMEDEIFKTLLADPKATHHDDIWLNNLKLTRILYGGKNSDAANRNRRSQIAANKFLSNDRHVLFPGAPRGTSILANGMTYKILLDALTQHTETAHLAQRVYDHMRKRGWRPSVGVYERMVIVWSRKLRLQKAAAVMQDACDDLGWSTVPIKWYTGVLDRLMAKNRPDLAEKWVLQMKANKELSMDRFMKDRLAKYGLNDSSASTNSMATSHQQHH</sequence>
<reference evidence="2 3" key="1">
    <citation type="submission" date="2016-07" db="EMBL/GenBank/DDBJ databases">
        <title>Pervasive Adenine N6-methylation of Active Genes in Fungi.</title>
        <authorList>
            <consortium name="DOE Joint Genome Institute"/>
            <person name="Mondo S.J."/>
            <person name="Dannebaum R.O."/>
            <person name="Kuo R.C."/>
            <person name="Labutti K."/>
            <person name="Haridas S."/>
            <person name="Kuo A."/>
            <person name="Salamov A."/>
            <person name="Ahrendt S.R."/>
            <person name="Lipzen A."/>
            <person name="Sullivan W."/>
            <person name="Andreopoulos W.B."/>
            <person name="Clum A."/>
            <person name="Lindquist E."/>
            <person name="Daum C."/>
            <person name="Ramamoorthy G.K."/>
            <person name="Gryganskyi A."/>
            <person name="Culley D."/>
            <person name="Magnuson J.K."/>
            <person name="James T.Y."/>
            <person name="O'Malley M.A."/>
            <person name="Stajich J.E."/>
            <person name="Spatafora J.W."/>
            <person name="Visel A."/>
            <person name="Grigoriev I.V."/>
        </authorList>
    </citation>
    <scope>NUCLEOTIDE SEQUENCE [LARGE SCALE GENOMIC DNA]</scope>
    <source>
        <strain evidence="2 3">NRRL 1336</strain>
    </source>
</reference>
<accession>A0A1X2I6V3</accession>
<evidence type="ECO:0000313" key="2">
    <source>
        <dbReference type="EMBL" id="ORZ10504.1"/>
    </source>
</evidence>
<dbReference type="PANTHER" id="PTHR47938:SF35">
    <property type="entry name" value="PENTATRICOPEPTIDE REPEAT-CONTAINING PROTEIN 4, MITOCHONDRIAL-RELATED"/>
    <property type="match status" value="1"/>
</dbReference>
<dbReference type="EMBL" id="MCGE01000024">
    <property type="protein sequence ID" value="ORZ10504.1"/>
    <property type="molecule type" value="Genomic_DNA"/>
</dbReference>
<dbReference type="InterPro" id="IPR002885">
    <property type="entry name" value="PPR_rpt"/>
</dbReference>
<dbReference type="Proteomes" id="UP000193560">
    <property type="component" value="Unassembled WGS sequence"/>
</dbReference>
<keyword evidence="3" id="KW-1185">Reference proteome</keyword>
<dbReference type="OrthoDB" id="185373at2759"/>
<dbReference type="GO" id="GO:0003729">
    <property type="term" value="F:mRNA binding"/>
    <property type="evidence" value="ECO:0007669"/>
    <property type="project" value="TreeGrafter"/>
</dbReference>
<evidence type="ECO:0000256" key="1">
    <source>
        <dbReference type="PROSITE-ProRule" id="PRU00708"/>
    </source>
</evidence>
<evidence type="ECO:0008006" key="4">
    <source>
        <dbReference type="Google" id="ProtNLM"/>
    </source>
</evidence>
<evidence type="ECO:0000313" key="3">
    <source>
        <dbReference type="Proteomes" id="UP000193560"/>
    </source>
</evidence>
<proteinExistence type="predicted"/>